<evidence type="ECO:0000313" key="4">
    <source>
        <dbReference type="Proteomes" id="UP001230188"/>
    </source>
</evidence>
<protein>
    <submittedName>
        <fullName evidence="3">Uncharacterized protein</fullName>
    </submittedName>
</protein>
<accession>A0AAD7UJ19</accession>
<keyword evidence="4" id="KW-1185">Reference proteome</keyword>
<feature type="signal peptide" evidence="2">
    <location>
        <begin position="1"/>
        <end position="17"/>
    </location>
</feature>
<dbReference type="EMBL" id="JAQMWT010000164">
    <property type="protein sequence ID" value="KAJ8608622.1"/>
    <property type="molecule type" value="Genomic_DNA"/>
</dbReference>
<gene>
    <name evidence="3" type="ORF">CTAYLR_008715</name>
</gene>
<comment type="caution">
    <text evidence="3">The sequence shown here is derived from an EMBL/GenBank/DDBJ whole genome shotgun (WGS) entry which is preliminary data.</text>
</comment>
<feature type="chain" id="PRO_5041953203" evidence="2">
    <location>
        <begin position="18"/>
        <end position="183"/>
    </location>
</feature>
<dbReference type="Proteomes" id="UP001230188">
    <property type="component" value="Unassembled WGS sequence"/>
</dbReference>
<sequence length="183" mass="19967">MKVRGLRVLMAAHGVEAFLVPSGDAHASEYVAARAFWRGSRRACRGGARPWKLIRIGHGRLLPEKDRCDRSLFNLRGSDMECDPVFCSYSGERDPLPVRARYFGRAWTLRASARRASSSTRSRGPPRGETASTIGMDTYLDVHEGPAGIGGGALAASTLSLAARLPYLEDTNPGHYFSNEPGF</sequence>
<reference evidence="3" key="1">
    <citation type="submission" date="2023-01" db="EMBL/GenBank/DDBJ databases">
        <title>Metagenome sequencing of chrysophaentin producing Chrysophaeum taylorii.</title>
        <authorList>
            <person name="Davison J."/>
            <person name="Bewley C."/>
        </authorList>
    </citation>
    <scope>NUCLEOTIDE SEQUENCE</scope>
    <source>
        <strain evidence="3">NIES-1699</strain>
    </source>
</reference>
<dbReference type="AlphaFoldDB" id="A0AAD7UJ19"/>
<name>A0AAD7UJ19_9STRA</name>
<proteinExistence type="predicted"/>
<evidence type="ECO:0000313" key="3">
    <source>
        <dbReference type="EMBL" id="KAJ8608622.1"/>
    </source>
</evidence>
<dbReference type="Gene3D" id="3.40.350.10">
    <property type="entry name" value="Creatinase/prolidase N-terminal domain"/>
    <property type="match status" value="1"/>
</dbReference>
<evidence type="ECO:0000256" key="1">
    <source>
        <dbReference type="SAM" id="MobiDB-lite"/>
    </source>
</evidence>
<keyword evidence="2" id="KW-0732">Signal</keyword>
<evidence type="ECO:0000256" key="2">
    <source>
        <dbReference type="SAM" id="SignalP"/>
    </source>
</evidence>
<dbReference type="InterPro" id="IPR029149">
    <property type="entry name" value="Creatin/AminoP/Spt16_N"/>
</dbReference>
<feature type="compositionally biased region" description="Low complexity" evidence="1">
    <location>
        <begin position="114"/>
        <end position="123"/>
    </location>
</feature>
<organism evidence="3 4">
    <name type="scientific">Chrysophaeum taylorii</name>
    <dbReference type="NCBI Taxonomy" id="2483200"/>
    <lineage>
        <taxon>Eukaryota</taxon>
        <taxon>Sar</taxon>
        <taxon>Stramenopiles</taxon>
        <taxon>Ochrophyta</taxon>
        <taxon>Pelagophyceae</taxon>
        <taxon>Pelagomonadales</taxon>
        <taxon>Pelagomonadaceae</taxon>
        <taxon>Chrysophaeum</taxon>
    </lineage>
</organism>
<feature type="region of interest" description="Disordered" evidence="1">
    <location>
        <begin position="114"/>
        <end position="135"/>
    </location>
</feature>